<protein>
    <recommendedName>
        <fullName evidence="1">Aminoglycoside phosphotransferase domain-containing protein</fullName>
    </recommendedName>
</protein>
<dbReference type="InterPro" id="IPR002575">
    <property type="entry name" value="Aminoglycoside_PTrfase"/>
</dbReference>
<dbReference type="RefSeq" id="XP_016626668.1">
    <property type="nucleotide sequence ID" value="XM_016782209.1"/>
</dbReference>
<dbReference type="Gene3D" id="3.90.1200.10">
    <property type="match status" value="1"/>
</dbReference>
<dbReference type="InterPro" id="IPR011009">
    <property type="entry name" value="Kinase-like_dom_sf"/>
</dbReference>
<name>A0A0D2GSU6_9EURO</name>
<keyword evidence="3" id="KW-1185">Reference proteome</keyword>
<dbReference type="OrthoDB" id="4154601at2759"/>
<dbReference type="GO" id="GO:0005739">
    <property type="term" value="C:mitochondrion"/>
    <property type="evidence" value="ECO:0007669"/>
    <property type="project" value="TreeGrafter"/>
</dbReference>
<dbReference type="InterPro" id="IPR051035">
    <property type="entry name" value="Mito_inheritance_9"/>
</dbReference>
<dbReference type="GeneID" id="27717467"/>
<sequence length="408" mass="47392">MEKLPGRPIGDMWFDLTEDQRLKIISEVVQAEAKLSRIHLPACGSVYYEHDLPADTSRAVITPTSNIKGLCIGPHTNLRWWEKERDSMEIHRGPHFTPIQLLSCIAAKESAWLAAFGRPRLPFERAYRECLNYEKSRPEEHIESLDKYVRLAPYLVPREPRFHRPILRHPDLQPHNIFVSENLDIVGIIDWQHCSVLPQFLAAGIPKYFQNCRDEASLSFLPPKLPENLAEMDDEERAEALERFRQRHLHFFYLGFTQRFNEAHFEILDRRTDLLTRKTFSHAGEPWQGNNIPLKADIIYITRIWEEILNENGYSGAAIPLCPVSFTELDVQRTINILLQQEDMDTQLKKIRDAIGISRDGWASNAEYDQVVQLAKLIKMQALASLDSEEEKEMTLKHWPVDDFDEEG</sequence>
<evidence type="ECO:0000313" key="2">
    <source>
        <dbReference type="EMBL" id="KIX92545.1"/>
    </source>
</evidence>
<gene>
    <name evidence="2" type="ORF">Z520_11721</name>
</gene>
<dbReference type="STRING" id="1442371.A0A0D2GSU6"/>
<dbReference type="AlphaFoldDB" id="A0A0D2GSU6"/>
<reference evidence="2 3" key="1">
    <citation type="submission" date="2015-01" db="EMBL/GenBank/DDBJ databases">
        <title>The Genome Sequence of Fonsecaea multimorphosa CBS 102226.</title>
        <authorList>
            <consortium name="The Broad Institute Genomics Platform"/>
            <person name="Cuomo C."/>
            <person name="de Hoog S."/>
            <person name="Gorbushina A."/>
            <person name="Stielow B."/>
            <person name="Teixiera M."/>
            <person name="Abouelleil A."/>
            <person name="Chapman S.B."/>
            <person name="Priest M."/>
            <person name="Young S.K."/>
            <person name="Wortman J."/>
            <person name="Nusbaum C."/>
            <person name="Birren B."/>
        </authorList>
    </citation>
    <scope>NUCLEOTIDE SEQUENCE [LARGE SCALE GENOMIC DNA]</scope>
    <source>
        <strain evidence="2 3">CBS 102226</strain>
    </source>
</reference>
<proteinExistence type="predicted"/>
<evidence type="ECO:0000313" key="3">
    <source>
        <dbReference type="Proteomes" id="UP000053411"/>
    </source>
</evidence>
<organism evidence="2 3">
    <name type="scientific">Fonsecaea multimorphosa CBS 102226</name>
    <dbReference type="NCBI Taxonomy" id="1442371"/>
    <lineage>
        <taxon>Eukaryota</taxon>
        <taxon>Fungi</taxon>
        <taxon>Dikarya</taxon>
        <taxon>Ascomycota</taxon>
        <taxon>Pezizomycotina</taxon>
        <taxon>Eurotiomycetes</taxon>
        <taxon>Chaetothyriomycetidae</taxon>
        <taxon>Chaetothyriales</taxon>
        <taxon>Herpotrichiellaceae</taxon>
        <taxon>Fonsecaea</taxon>
    </lineage>
</organism>
<dbReference type="Proteomes" id="UP000053411">
    <property type="component" value="Unassembled WGS sequence"/>
</dbReference>
<dbReference type="SUPFAM" id="SSF56112">
    <property type="entry name" value="Protein kinase-like (PK-like)"/>
    <property type="match status" value="1"/>
</dbReference>
<feature type="domain" description="Aminoglycoside phosphotransferase" evidence="1">
    <location>
        <begin position="1"/>
        <end position="196"/>
    </location>
</feature>
<dbReference type="EMBL" id="KN848103">
    <property type="protein sequence ID" value="KIX92545.1"/>
    <property type="molecule type" value="Genomic_DNA"/>
</dbReference>
<dbReference type="Pfam" id="PF01636">
    <property type="entry name" value="APH"/>
    <property type="match status" value="1"/>
</dbReference>
<evidence type="ECO:0000259" key="1">
    <source>
        <dbReference type="Pfam" id="PF01636"/>
    </source>
</evidence>
<dbReference type="VEuPathDB" id="FungiDB:Z520_11721"/>
<dbReference type="PANTHER" id="PTHR36091">
    <property type="entry name" value="ALTERED INHERITANCE OF MITOCHONDRIA PROTEIN 9, MITOCHONDRIAL"/>
    <property type="match status" value="1"/>
</dbReference>
<accession>A0A0D2GSU6</accession>
<dbReference type="PANTHER" id="PTHR36091:SF2">
    <property type="entry name" value="AMINOGLYCOSIDE PHOSPHOTRANSFERASE DOMAIN-CONTAINING PROTEIN"/>
    <property type="match status" value="1"/>
</dbReference>